<dbReference type="InterPro" id="IPR018303">
    <property type="entry name" value="ATPase_P-typ_P_site"/>
</dbReference>
<keyword evidence="4" id="KW-0597">Phosphoprotein</keyword>
<dbReference type="Gene3D" id="3.40.50.1000">
    <property type="entry name" value="HAD superfamily/HAD-like"/>
    <property type="match status" value="1"/>
</dbReference>
<evidence type="ECO:0000256" key="12">
    <source>
        <dbReference type="SAM" id="MobiDB-lite"/>
    </source>
</evidence>
<evidence type="ECO:0000313" key="15">
    <source>
        <dbReference type="Proteomes" id="UP000789739"/>
    </source>
</evidence>
<dbReference type="PRINTS" id="PR00119">
    <property type="entry name" value="CATATPASE"/>
</dbReference>
<comment type="similarity">
    <text evidence="3 11">Belongs to the cation transport ATPase (P-type) (TC 3.A.3) family. Type IIIA subfamily.</text>
</comment>
<feature type="transmembrane region" description="Helical" evidence="11">
    <location>
        <begin position="706"/>
        <end position="728"/>
    </location>
</feature>
<dbReference type="SFLD" id="SFLDS00003">
    <property type="entry name" value="Haloacid_Dehalogenase"/>
    <property type="match status" value="1"/>
</dbReference>
<evidence type="ECO:0000256" key="3">
    <source>
        <dbReference type="ARBA" id="ARBA00008804"/>
    </source>
</evidence>
<dbReference type="PROSITE" id="PS00154">
    <property type="entry name" value="ATPASE_E1_E2"/>
    <property type="match status" value="1"/>
</dbReference>
<reference evidence="14" key="1">
    <citation type="submission" date="2021-06" db="EMBL/GenBank/DDBJ databases">
        <authorList>
            <person name="Kallberg Y."/>
            <person name="Tangrot J."/>
            <person name="Rosling A."/>
        </authorList>
    </citation>
    <scope>NUCLEOTIDE SEQUENCE</scope>
    <source>
        <strain evidence="14">BR232B</strain>
    </source>
</reference>
<dbReference type="InterPro" id="IPR023298">
    <property type="entry name" value="ATPase_P-typ_TM_dom_sf"/>
</dbReference>
<dbReference type="InterPro" id="IPR023299">
    <property type="entry name" value="ATPase_P-typ_cyto_dom_N"/>
</dbReference>
<dbReference type="GO" id="GO:0008553">
    <property type="term" value="F:P-type proton-exporting transporter activity"/>
    <property type="evidence" value="ECO:0007669"/>
    <property type="project" value="UniProtKB-UniRule"/>
</dbReference>
<keyword evidence="11" id="KW-0460">Magnesium</keyword>
<dbReference type="Pfam" id="PF00702">
    <property type="entry name" value="Hydrolase"/>
    <property type="match status" value="1"/>
</dbReference>
<dbReference type="SUPFAM" id="SSF81653">
    <property type="entry name" value="Calcium ATPase, transduction domain A"/>
    <property type="match status" value="1"/>
</dbReference>
<dbReference type="AlphaFoldDB" id="A0A9N8Z279"/>
<dbReference type="InterPro" id="IPR059000">
    <property type="entry name" value="ATPase_P-type_domA"/>
</dbReference>
<dbReference type="InterPro" id="IPR036412">
    <property type="entry name" value="HAD-like_sf"/>
</dbReference>
<dbReference type="SUPFAM" id="SSF81665">
    <property type="entry name" value="Calcium ATPase, transmembrane domain M"/>
    <property type="match status" value="1"/>
</dbReference>
<dbReference type="InterPro" id="IPR004014">
    <property type="entry name" value="ATPase_P-typ_cation-transptr_N"/>
</dbReference>
<evidence type="ECO:0000259" key="13">
    <source>
        <dbReference type="SMART" id="SM00831"/>
    </source>
</evidence>
<evidence type="ECO:0000256" key="10">
    <source>
        <dbReference type="ARBA" id="ARBA00023136"/>
    </source>
</evidence>
<dbReference type="Pfam" id="PF00122">
    <property type="entry name" value="E1-E2_ATPase"/>
    <property type="match status" value="1"/>
</dbReference>
<dbReference type="NCBIfam" id="TIGR01647">
    <property type="entry name" value="ATPase-IIIA_H"/>
    <property type="match status" value="1"/>
</dbReference>
<evidence type="ECO:0000256" key="4">
    <source>
        <dbReference type="ARBA" id="ARBA00022553"/>
    </source>
</evidence>
<feature type="transmembrane region" description="Helical" evidence="11">
    <location>
        <begin position="266"/>
        <end position="286"/>
    </location>
</feature>
<feature type="transmembrane region" description="Helical" evidence="11">
    <location>
        <begin position="767"/>
        <end position="792"/>
    </location>
</feature>
<dbReference type="Proteomes" id="UP000789739">
    <property type="component" value="Unassembled WGS sequence"/>
</dbReference>
<feature type="region of interest" description="Disordered" evidence="12">
    <location>
        <begin position="863"/>
        <end position="882"/>
    </location>
</feature>
<evidence type="ECO:0000256" key="5">
    <source>
        <dbReference type="ARBA" id="ARBA00022692"/>
    </source>
</evidence>
<evidence type="ECO:0000256" key="9">
    <source>
        <dbReference type="ARBA" id="ARBA00022989"/>
    </source>
</evidence>
<feature type="region of interest" description="Disordered" evidence="12">
    <location>
        <begin position="1"/>
        <end position="39"/>
    </location>
</feature>
<dbReference type="SFLD" id="SFLDF00027">
    <property type="entry name" value="p-type_atpase"/>
    <property type="match status" value="1"/>
</dbReference>
<comment type="subcellular location">
    <subcellularLocation>
        <location evidence="11">Cell membrane</location>
        <topology evidence="11">Multi-pass membrane protein</topology>
    </subcellularLocation>
    <subcellularLocation>
        <location evidence="2">Membrane</location>
        <topology evidence="2">Multi-pass membrane protein</topology>
    </subcellularLocation>
</comment>
<keyword evidence="11" id="KW-0375">Hydrogen ion transport</keyword>
<comment type="function">
    <text evidence="1">The plasma membrane ATPase of plants and fungi is a hydrogen ion pump. The proton gradient it generates drives the active transport of nutrients by H(+)-symport. The resulting external acidification and/or internal alkinization may mediate growth responses.</text>
</comment>
<dbReference type="InterPro" id="IPR008250">
    <property type="entry name" value="ATPase_P-typ_transduc_dom_A_sf"/>
</dbReference>
<dbReference type="FunFam" id="3.40.1110.10:FF:000005">
    <property type="entry name" value="Plasma membrane ATPase"/>
    <property type="match status" value="1"/>
</dbReference>
<comment type="caution">
    <text evidence="14">The sequence shown here is derived from an EMBL/GenBank/DDBJ whole genome shotgun (WGS) entry which is preliminary data.</text>
</comment>
<comment type="caution">
    <text evidence="11">Lacks conserved residue(s) required for the propagation of feature annotation.</text>
</comment>
<evidence type="ECO:0000256" key="6">
    <source>
        <dbReference type="ARBA" id="ARBA00022741"/>
    </source>
</evidence>
<evidence type="ECO:0000256" key="11">
    <source>
        <dbReference type="RuleBase" id="RU362083"/>
    </source>
</evidence>
<dbReference type="NCBIfam" id="TIGR01494">
    <property type="entry name" value="ATPase_P-type"/>
    <property type="match status" value="2"/>
</dbReference>
<dbReference type="Gene3D" id="2.70.150.10">
    <property type="entry name" value="Calcium-transporting ATPase, cytoplasmic transduction domain A"/>
    <property type="match status" value="1"/>
</dbReference>
<dbReference type="FunFam" id="2.70.150.10:FF:000042">
    <property type="entry name" value="Plasma membrane ATPase"/>
    <property type="match status" value="1"/>
</dbReference>
<gene>
    <name evidence="14" type="ORF">PBRASI_LOCUS712</name>
</gene>
<keyword evidence="15" id="KW-1185">Reference proteome</keyword>
<sequence>MTSKDPVKSRFIEADLDTNPEVSDNALEQQQDEWGWSDDEDDLDMKRSATIRSMTDENLKYLNTNVETGLNDLEVKGRQKIFGKNMLKEEIESPWKKIASYFWGPIQAMIEIAAILAAALRKFLNAIVGFLQEKQAGDAIKELTKELALKARVKRNGKIVEIDATELVVGDIIHLAEGDVVPADTKVVGQGAFVQVDQSSITGESLPVRKGENDILYSSSAIKRGEVTAIVVSIGDQTYIGHAAALVQSTKRVGHFSAVLNKMGKGLIFGAYICIFIVVIASFFRGADFSTIFAFVAGLVVVAVPIALPAVITTTLAVGATQLARKHAIVRELGAIESLAAVDVLCTDKTGTLTMNKLKVAHQFIMEGTTTEVLFTVAALASQRTRKGIDAIDKSIMKHIYAHHRHIFPIIDSYKVVEFNPFDPVSKRILVKLEKDGKEYMATKGAPQVILQMAQEDSQIDERHLDDYNNAVNEFAKRGFRSIGVAFKEPDSKWQIIGIISLFDPPRYDTKETLAQAVTLGLKVKMLTGDQLAIAKETARQLRLGLNIYDSTKLGLGSREKDDQQPSASELEEFAENADGFAQVFPDHKYKVVDILQKRKHIVAMTGDGVNDAPSLKKADVGIAVKDASNAARVAASIVFMEAGLGVIIDDLTTAIIIFGTSPINLTMIVSINSNYHNPAIWRKQMIAYDRAPYSQVPVKWDMSLLLFRAFILGICLAIGTWIIHAVTLVDPEYMGNTTAAAFLEVALTQNWTILSTRTGGGFWRFLPGWQLVLAILTVDIVASIMVLFRTFVDPISILAVVRIWLYCLGVFLFVDFCNMILTKSRSLGNVWSSKRGKDKALLKPLEDRVFVLAKISDMHEVASNSWKGKDKKGHDEEKEIE</sequence>
<evidence type="ECO:0000256" key="1">
    <source>
        <dbReference type="ARBA" id="ARBA00003417"/>
    </source>
</evidence>
<dbReference type="InterPro" id="IPR044492">
    <property type="entry name" value="P_typ_ATPase_HD_dom"/>
</dbReference>
<proteinExistence type="inferred from homology"/>
<keyword evidence="5 11" id="KW-0812">Transmembrane</keyword>
<name>A0A9N8Z279_9GLOM</name>
<dbReference type="PRINTS" id="PR00120">
    <property type="entry name" value="HATPASE"/>
</dbReference>
<organism evidence="14 15">
    <name type="scientific">Paraglomus brasilianum</name>
    <dbReference type="NCBI Taxonomy" id="144538"/>
    <lineage>
        <taxon>Eukaryota</taxon>
        <taxon>Fungi</taxon>
        <taxon>Fungi incertae sedis</taxon>
        <taxon>Mucoromycota</taxon>
        <taxon>Glomeromycotina</taxon>
        <taxon>Glomeromycetes</taxon>
        <taxon>Paraglomerales</taxon>
        <taxon>Paraglomeraceae</taxon>
        <taxon>Paraglomus</taxon>
    </lineage>
</organism>
<dbReference type="SMART" id="SM00831">
    <property type="entry name" value="Cation_ATPase_N"/>
    <property type="match status" value="1"/>
</dbReference>
<dbReference type="SUPFAM" id="SSF56784">
    <property type="entry name" value="HAD-like"/>
    <property type="match status" value="1"/>
</dbReference>
<feature type="transmembrane region" description="Helical" evidence="11">
    <location>
        <begin position="292"/>
        <end position="318"/>
    </location>
</feature>
<dbReference type="Pfam" id="PF00690">
    <property type="entry name" value="Cation_ATPase_N"/>
    <property type="match status" value="1"/>
</dbReference>
<dbReference type="InterPro" id="IPR001757">
    <property type="entry name" value="P_typ_ATPase"/>
</dbReference>
<dbReference type="FunFam" id="3.40.50.1000:FF:000008">
    <property type="entry name" value="Plasma membrane ATPase"/>
    <property type="match status" value="1"/>
</dbReference>
<evidence type="ECO:0000256" key="2">
    <source>
        <dbReference type="ARBA" id="ARBA00004141"/>
    </source>
</evidence>
<keyword evidence="9 11" id="KW-1133">Transmembrane helix</keyword>
<dbReference type="Gene3D" id="1.20.1110.10">
    <property type="entry name" value="Calcium-transporting ATPase, transmembrane domain"/>
    <property type="match status" value="1"/>
</dbReference>
<dbReference type="Gene3D" id="3.40.1110.10">
    <property type="entry name" value="Calcium-transporting ATPase, cytoplasmic domain N"/>
    <property type="match status" value="1"/>
</dbReference>
<feature type="compositionally biased region" description="Basic and acidic residues" evidence="12">
    <location>
        <begin position="873"/>
        <end position="882"/>
    </location>
</feature>
<dbReference type="GO" id="GO:0005524">
    <property type="term" value="F:ATP binding"/>
    <property type="evidence" value="ECO:0007669"/>
    <property type="project" value="UniProtKB-UniRule"/>
</dbReference>
<dbReference type="OrthoDB" id="116380at2759"/>
<keyword evidence="6 11" id="KW-0547">Nucleotide-binding</keyword>
<feature type="domain" description="Cation-transporting P-type ATPase N-terminal" evidence="13">
    <location>
        <begin position="48"/>
        <end position="122"/>
    </location>
</feature>
<accession>A0A9N8Z279</accession>
<dbReference type="GO" id="GO:0120029">
    <property type="term" value="P:proton export across plasma membrane"/>
    <property type="evidence" value="ECO:0007669"/>
    <property type="project" value="UniProtKB-UniRule"/>
</dbReference>
<protein>
    <recommendedName>
        <fullName evidence="11">Plasma membrane ATPase</fullName>
        <ecNumber evidence="11">7.1.2.1</ecNumber>
    </recommendedName>
</protein>
<dbReference type="EC" id="7.1.2.1" evidence="11"/>
<dbReference type="PANTHER" id="PTHR42861">
    <property type="entry name" value="CALCIUM-TRANSPORTING ATPASE"/>
    <property type="match status" value="1"/>
</dbReference>
<keyword evidence="11" id="KW-0406">Ion transport</keyword>
<comment type="catalytic activity">
    <reaction evidence="11">
        <text>ATP + H2O + H(+)(in) = ADP + phosphate + 2 H(+)(out)</text>
        <dbReference type="Rhea" id="RHEA:20852"/>
        <dbReference type="ChEBI" id="CHEBI:15377"/>
        <dbReference type="ChEBI" id="CHEBI:15378"/>
        <dbReference type="ChEBI" id="CHEBI:30616"/>
        <dbReference type="ChEBI" id="CHEBI:43474"/>
        <dbReference type="ChEBI" id="CHEBI:456216"/>
        <dbReference type="EC" id="7.1.2.1"/>
    </reaction>
</comment>
<dbReference type="InterPro" id="IPR023214">
    <property type="entry name" value="HAD_sf"/>
</dbReference>
<feature type="compositionally biased region" description="Polar residues" evidence="12">
    <location>
        <begin position="20"/>
        <end position="29"/>
    </location>
</feature>
<keyword evidence="11" id="KW-0813">Transport</keyword>
<evidence type="ECO:0000313" key="14">
    <source>
        <dbReference type="EMBL" id="CAG8463538.1"/>
    </source>
</evidence>
<keyword evidence="8 11" id="KW-1278">Translocase</keyword>
<dbReference type="SFLD" id="SFLDG00002">
    <property type="entry name" value="C1.7:_P-type_atpase_like"/>
    <property type="match status" value="1"/>
</dbReference>
<keyword evidence="7 11" id="KW-0067">ATP-binding</keyword>
<dbReference type="EMBL" id="CAJVPI010000038">
    <property type="protein sequence ID" value="CAG8463538.1"/>
    <property type="molecule type" value="Genomic_DNA"/>
</dbReference>
<dbReference type="GO" id="GO:0005886">
    <property type="term" value="C:plasma membrane"/>
    <property type="evidence" value="ECO:0007669"/>
    <property type="project" value="UniProtKB-SubCell"/>
</dbReference>
<keyword evidence="10 11" id="KW-0472">Membrane</keyword>
<evidence type="ECO:0000256" key="8">
    <source>
        <dbReference type="ARBA" id="ARBA00022967"/>
    </source>
</evidence>
<evidence type="ECO:0000256" key="7">
    <source>
        <dbReference type="ARBA" id="ARBA00022840"/>
    </source>
</evidence>
<feature type="compositionally biased region" description="Basic and acidic residues" evidence="12">
    <location>
        <begin position="1"/>
        <end position="13"/>
    </location>
</feature>
<dbReference type="GO" id="GO:0016887">
    <property type="term" value="F:ATP hydrolysis activity"/>
    <property type="evidence" value="ECO:0007669"/>
    <property type="project" value="InterPro"/>
</dbReference>
<dbReference type="InterPro" id="IPR006534">
    <property type="entry name" value="P-type_ATPase_IIIA"/>
</dbReference>
<feature type="transmembrane region" description="Helical" evidence="11">
    <location>
        <begin position="804"/>
        <end position="822"/>
    </location>
</feature>